<reference evidence="1 2" key="1">
    <citation type="journal article" date="2018" name="Genomics">
        <title>Molecular footprints of inshore aquatic adaptation in Indo-Pacific humpback dolphin (Sousa chinensis).</title>
        <authorList>
            <person name="Ming Y."/>
            <person name="Jian J."/>
            <person name="Yu F."/>
            <person name="Yu X."/>
            <person name="Wang J."/>
            <person name="Liu W."/>
        </authorList>
    </citation>
    <scope>NUCLEOTIDE SEQUENCE [LARGE SCALE GENOMIC DNA]</scope>
    <source>
        <strain evidence="1">MY-2018</strain>
        <tissue evidence="1">Skin</tissue>
    </source>
</reference>
<accession>A0A484GHI4</accession>
<feature type="non-terminal residue" evidence="1">
    <location>
        <position position="1"/>
    </location>
</feature>
<dbReference type="EMBL" id="QWLN02008352">
    <property type="protein sequence ID" value="TEA34918.1"/>
    <property type="molecule type" value="Genomic_DNA"/>
</dbReference>
<dbReference type="GO" id="GO:0002181">
    <property type="term" value="P:cytoplasmic translation"/>
    <property type="evidence" value="ECO:0007669"/>
    <property type="project" value="TreeGrafter"/>
</dbReference>
<dbReference type="InterPro" id="IPR005721">
    <property type="entry name" value="Ribosomal_uL22_euk/arc"/>
</dbReference>
<keyword evidence="2" id="KW-1185">Reference proteome</keyword>
<organism evidence="1 2">
    <name type="scientific">Sousa chinensis</name>
    <name type="common">Indo-pacific humpbacked dolphin</name>
    <name type="synonym">Steno chinensis</name>
    <dbReference type="NCBI Taxonomy" id="103600"/>
    <lineage>
        <taxon>Eukaryota</taxon>
        <taxon>Metazoa</taxon>
        <taxon>Chordata</taxon>
        <taxon>Craniata</taxon>
        <taxon>Vertebrata</taxon>
        <taxon>Euteleostomi</taxon>
        <taxon>Mammalia</taxon>
        <taxon>Eutheria</taxon>
        <taxon>Laurasiatheria</taxon>
        <taxon>Artiodactyla</taxon>
        <taxon>Whippomorpha</taxon>
        <taxon>Cetacea</taxon>
        <taxon>Odontoceti</taxon>
        <taxon>Delphinidae</taxon>
        <taxon>Sousa</taxon>
    </lineage>
</organism>
<sequence length="46" mass="5419">KSKRAPFHYYSGGVGRFAQTKQWVWTQDPWPQKSADFLLHLLKNAE</sequence>
<comment type="caution">
    <text evidence="1">The sequence shown here is derived from an EMBL/GenBank/DDBJ whole genome shotgun (WGS) entry which is preliminary data.</text>
</comment>
<dbReference type="InterPro" id="IPR036394">
    <property type="entry name" value="Ribosomal_uL22_sf"/>
</dbReference>
<protein>
    <submittedName>
        <fullName evidence="1">Uncharacterized protein</fullName>
    </submittedName>
</protein>
<dbReference type="AlphaFoldDB" id="A0A484GHI4"/>
<dbReference type="Proteomes" id="UP000295264">
    <property type="component" value="Unassembled WGS sequence"/>
</dbReference>
<dbReference type="GO" id="GO:0022625">
    <property type="term" value="C:cytosolic large ribosomal subunit"/>
    <property type="evidence" value="ECO:0007669"/>
    <property type="project" value="TreeGrafter"/>
</dbReference>
<dbReference type="PANTHER" id="PTHR11593:SF10">
    <property type="entry name" value="60S RIBOSOMAL PROTEIN L17"/>
    <property type="match status" value="1"/>
</dbReference>
<evidence type="ECO:0000313" key="1">
    <source>
        <dbReference type="EMBL" id="TEA34918.1"/>
    </source>
</evidence>
<dbReference type="Gene3D" id="3.90.470.10">
    <property type="entry name" value="Ribosomal protein L22/L17"/>
    <property type="match status" value="1"/>
</dbReference>
<dbReference type="GO" id="GO:0003735">
    <property type="term" value="F:structural constituent of ribosome"/>
    <property type="evidence" value="ECO:0007669"/>
    <property type="project" value="InterPro"/>
</dbReference>
<dbReference type="PANTHER" id="PTHR11593">
    <property type="entry name" value="60S RIBOSOMAL PROTEIN L17"/>
    <property type="match status" value="1"/>
</dbReference>
<name>A0A484GHI4_SOUCH</name>
<gene>
    <name evidence="1" type="ORF">DBR06_SOUSAS34310003</name>
</gene>
<proteinExistence type="predicted"/>
<evidence type="ECO:0000313" key="2">
    <source>
        <dbReference type="Proteomes" id="UP000295264"/>
    </source>
</evidence>
<dbReference type="SUPFAM" id="SSF54843">
    <property type="entry name" value="Ribosomal protein L22"/>
    <property type="match status" value="1"/>
</dbReference>